<name>A0A9P9AI38_9HYPO</name>
<dbReference type="OrthoDB" id="4850586at2759"/>
<sequence>MSPHYQRSSYWYSFPAPESLLPPFSMFRNSLRQSLRQSIRAVASATSRNNIVPSGAIAAVRTFWELNRQIGDANIEPSDDWRSAQRAAQQLRGCSASVERSPAVAQVHTPALAPRGEVGQMTLEERKVMALEAIAEAARLWVQLNESNEGR</sequence>
<proteinExistence type="predicted"/>
<accession>A0A9P9AI38</accession>
<dbReference type="Proteomes" id="UP000777438">
    <property type="component" value="Unassembled WGS sequence"/>
</dbReference>
<dbReference type="EMBL" id="JAGPYM010000045">
    <property type="protein sequence ID" value="KAH6873627.1"/>
    <property type="molecule type" value="Genomic_DNA"/>
</dbReference>
<protein>
    <submittedName>
        <fullName evidence="1">Uncharacterized protein</fullName>
    </submittedName>
</protein>
<organism evidence="1 2">
    <name type="scientific">Thelonectria olida</name>
    <dbReference type="NCBI Taxonomy" id="1576542"/>
    <lineage>
        <taxon>Eukaryota</taxon>
        <taxon>Fungi</taxon>
        <taxon>Dikarya</taxon>
        <taxon>Ascomycota</taxon>
        <taxon>Pezizomycotina</taxon>
        <taxon>Sordariomycetes</taxon>
        <taxon>Hypocreomycetidae</taxon>
        <taxon>Hypocreales</taxon>
        <taxon>Nectriaceae</taxon>
        <taxon>Thelonectria</taxon>
    </lineage>
</organism>
<dbReference type="AlphaFoldDB" id="A0A9P9AI38"/>
<evidence type="ECO:0000313" key="1">
    <source>
        <dbReference type="EMBL" id="KAH6873627.1"/>
    </source>
</evidence>
<evidence type="ECO:0000313" key="2">
    <source>
        <dbReference type="Proteomes" id="UP000777438"/>
    </source>
</evidence>
<reference evidence="1 2" key="1">
    <citation type="journal article" date="2021" name="Nat. Commun.">
        <title>Genetic determinants of endophytism in the Arabidopsis root mycobiome.</title>
        <authorList>
            <person name="Mesny F."/>
            <person name="Miyauchi S."/>
            <person name="Thiergart T."/>
            <person name="Pickel B."/>
            <person name="Atanasova L."/>
            <person name="Karlsson M."/>
            <person name="Huettel B."/>
            <person name="Barry K.W."/>
            <person name="Haridas S."/>
            <person name="Chen C."/>
            <person name="Bauer D."/>
            <person name="Andreopoulos W."/>
            <person name="Pangilinan J."/>
            <person name="LaButti K."/>
            <person name="Riley R."/>
            <person name="Lipzen A."/>
            <person name="Clum A."/>
            <person name="Drula E."/>
            <person name="Henrissat B."/>
            <person name="Kohler A."/>
            <person name="Grigoriev I.V."/>
            <person name="Martin F.M."/>
            <person name="Hacquard S."/>
        </authorList>
    </citation>
    <scope>NUCLEOTIDE SEQUENCE [LARGE SCALE GENOMIC DNA]</scope>
    <source>
        <strain evidence="1 2">MPI-CAGE-CH-0241</strain>
    </source>
</reference>
<keyword evidence="2" id="KW-1185">Reference proteome</keyword>
<comment type="caution">
    <text evidence="1">The sequence shown here is derived from an EMBL/GenBank/DDBJ whole genome shotgun (WGS) entry which is preliminary data.</text>
</comment>
<gene>
    <name evidence="1" type="ORF">B0T10DRAFT_533256</name>
</gene>